<dbReference type="OrthoDB" id="5584477at2759"/>
<feature type="domain" description="Fungal-type protein kinase" evidence="2">
    <location>
        <begin position="85"/>
        <end position="226"/>
    </location>
</feature>
<evidence type="ECO:0000313" key="3">
    <source>
        <dbReference type="EMBL" id="KZP30548.1"/>
    </source>
</evidence>
<reference evidence="3 4" key="1">
    <citation type="journal article" date="2016" name="Mol. Biol. Evol.">
        <title>Comparative Genomics of Early-Diverging Mushroom-Forming Fungi Provides Insights into the Origins of Lignocellulose Decay Capabilities.</title>
        <authorList>
            <person name="Nagy L.G."/>
            <person name="Riley R."/>
            <person name="Tritt A."/>
            <person name="Adam C."/>
            <person name="Daum C."/>
            <person name="Floudas D."/>
            <person name="Sun H."/>
            <person name="Yadav J.S."/>
            <person name="Pangilinan J."/>
            <person name="Larsson K.H."/>
            <person name="Matsuura K."/>
            <person name="Barry K."/>
            <person name="Labutti K."/>
            <person name="Kuo R."/>
            <person name="Ohm R.A."/>
            <person name="Bhattacharya S.S."/>
            <person name="Shirouzu T."/>
            <person name="Yoshinaga Y."/>
            <person name="Martin F.M."/>
            <person name="Grigoriev I.V."/>
            <person name="Hibbett D.S."/>
        </authorList>
    </citation>
    <scope>NUCLEOTIDE SEQUENCE [LARGE SCALE GENOMIC DNA]</scope>
    <source>
        <strain evidence="3 4">CBS 109695</strain>
    </source>
</reference>
<gene>
    <name evidence="3" type="ORF">FIBSPDRAFT_1038204</name>
</gene>
<protein>
    <recommendedName>
        <fullName evidence="2">Fungal-type protein kinase domain-containing protein</fullName>
    </recommendedName>
</protein>
<evidence type="ECO:0000256" key="1">
    <source>
        <dbReference type="SAM" id="MobiDB-lite"/>
    </source>
</evidence>
<sequence length="329" mass="37020">MITWSSLESIIYERATLLGHATCVQRVTVTRGCDSLPGKWVLEVARLECTRLSEVEILKKAVELGEKDEREEKRNETGEEKKQARFGSRRPRLPVFKELDGIETLNSDELLKAFADIVDCKHTNCYSLCCNTHVFKGHYALWTSGGIKHSDISPGILTWNPRAKSGVLNGYDLSRMVPHSPNPERTGTIPFLSLDLLRNNLDFRQGSVEPTYKHDCDSLKWAFLYCVEKRSEVCTWPTADMKTSLSIRTLYLNSLRPFQGSLKHATLSQHSQTVFWLLQDPHLAVLNHVRAFIRGTGPEVYVGDTDVELYSALKSSIQRLPVGGPGGTS</sequence>
<evidence type="ECO:0000313" key="4">
    <source>
        <dbReference type="Proteomes" id="UP000076532"/>
    </source>
</evidence>
<dbReference type="Pfam" id="PF17667">
    <property type="entry name" value="Pkinase_fungal"/>
    <property type="match status" value="1"/>
</dbReference>
<dbReference type="Proteomes" id="UP000076532">
    <property type="component" value="Unassembled WGS sequence"/>
</dbReference>
<dbReference type="InterPro" id="IPR040976">
    <property type="entry name" value="Pkinase_fungal"/>
</dbReference>
<name>A0A166TF10_9AGAM</name>
<keyword evidence="4" id="KW-1185">Reference proteome</keyword>
<feature type="compositionally biased region" description="Basic and acidic residues" evidence="1">
    <location>
        <begin position="66"/>
        <end position="83"/>
    </location>
</feature>
<dbReference type="EMBL" id="KV417493">
    <property type="protein sequence ID" value="KZP30548.1"/>
    <property type="molecule type" value="Genomic_DNA"/>
</dbReference>
<dbReference type="AlphaFoldDB" id="A0A166TF10"/>
<accession>A0A166TF10</accession>
<organism evidence="3 4">
    <name type="scientific">Athelia psychrophila</name>
    <dbReference type="NCBI Taxonomy" id="1759441"/>
    <lineage>
        <taxon>Eukaryota</taxon>
        <taxon>Fungi</taxon>
        <taxon>Dikarya</taxon>
        <taxon>Basidiomycota</taxon>
        <taxon>Agaricomycotina</taxon>
        <taxon>Agaricomycetes</taxon>
        <taxon>Agaricomycetidae</taxon>
        <taxon>Atheliales</taxon>
        <taxon>Atheliaceae</taxon>
        <taxon>Athelia</taxon>
    </lineage>
</organism>
<proteinExistence type="predicted"/>
<evidence type="ECO:0000259" key="2">
    <source>
        <dbReference type="Pfam" id="PF17667"/>
    </source>
</evidence>
<feature type="region of interest" description="Disordered" evidence="1">
    <location>
        <begin position="66"/>
        <end position="87"/>
    </location>
</feature>